<reference evidence="2 3" key="1">
    <citation type="journal article" date="2023" name="Antonie Van Leeuwenhoek">
        <title>Mesoterricola silvestris gen. nov., sp. nov., Mesoterricola sediminis sp. nov., Geothrix oryzae sp. nov., Geothrix edaphica sp. nov., Geothrix rubra sp. nov., and Geothrix limicola sp. nov., six novel members of Acidobacteriota isolated from soils.</title>
        <authorList>
            <person name="Itoh H."/>
            <person name="Sugisawa Y."/>
            <person name="Mise K."/>
            <person name="Xu Z."/>
            <person name="Kuniyasu M."/>
            <person name="Ushijima N."/>
            <person name="Kawano K."/>
            <person name="Kobayashi E."/>
            <person name="Shiratori Y."/>
            <person name="Masuda Y."/>
            <person name="Senoo K."/>
        </authorList>
    </citation>
    <scope>NUCLEOTIDE SEQUENCE [LARGE SCALE GENOMIC DNA]</scope>
    <source>
        <strain evidence="2 3">Red804</strain>
    </source>
</reference>
<organism evidence="2 3">
    <name type="scientific">Geothrix limicola</name>
    <dbReference type="NCBI Taxonomy" id="2927978"/>
    <lineage>
        <taxon>Bacteria</taxon>
        <taxon>Pseudomonadati</taxon>
        <taxon>Acidobacteriota</taxon>
        <taxon>Holophagae</taxon>
        <taxon>Holophagales</taxon>
        <taxon>Holophagaceae</taxon>
        <taxon>Geothrix</taxon>
    </lineage>
</organism>
<dbReference type="EMBL" id="BSDE01000001">
    <property type="protein sequence ID" value="GLH71837.1"/>
    <property type="molecule type" value="Genomic_DNA"/>
</dbReference>
<keyword evidence="3" id="KW-1185">Reference proteome</keyword>
<evidence type="ECO:0000256" key="1">
    <source>
        <dbReference type="SAM" id="MobiDB-lite"/>
    </source>
</evidence>
<evidence type="ECO:0000313" key="3">
    <source>
        <dbReference type="Proteomes" id="UP001165069"/>
    </source>
</evidence>
<accession>A0ABQ5QB19</accession>
<name>A0ABQ5QB19_9BACT</name>
<protein>
    <submittedName>
        <fullName evidence="2">Uncharacterized protein</fullName>
    </submittedName>
</protein>
<feature type="region of interest" description="Disordered" evidence="1">
    <location>
        <begin position="27"/>
        <end position="59"/>
    </location>
</feature>
<dbReference type="Proteomes" id="UP001165069">
    <property type="component" value="Unassembled WGS sequence"/>
</dbReference>
<proteinExistence type="predicted"/>
<comment type="caution">
    <text evidence="2">The sequence shown here is derived from an EMBL/GenBank/DDBJ whole genome shotgun (WGS) entry which is preliminary data.</text>
</comment>
<sequence>MRLRFSQHHSINAFTCLALATTICGASRPEGKTPRPEPSAMTSSVAQAPSRAVQAPSPSRIQGGFQTRANFVARYPGTHIVVPRPWDRCMMLPDSFYWRTRDLSTEIQWMARRGFIPVSPVGDSVEVLSDYTMQPAGWRAYGISVPAGGTVQVEVKHPNLAWFRLMLVDKWGVPGPGMLQAAIAHQPVMVTYKNPNKDDRAIYVIVDDPAWWSDAKSPYTLEVRRDWDPAKTDLSKVQMVAGLWGASPSVSAEFRHSSLTGPAVYPH</sequence>
<gene>
    <name evidence="2" type="ORF">GETHLI_03390</name>
</gene>
<evidence type="ECO:0000313" key="2">
    <source>
        <dbReference type="EMBL" id="GLH71837.1"/>
    </source>
</evidence>